<evidence type="ECO:0000256" key="1">
    <source>
        <dbReference type="SAM" id="Phobius"/>
    </source>
</evidence>
<dbReference type="AlphaFoldDB" id="A0A8A4Z9N6"/>
<keyword evidence="1" id="KW-0472">Membrane</keyword>
<feature type="transmembrane region" description="Helical" evidence="1">
    <location>
        <begin position="56"/>
        <end position="74"/>
    </location>
</feature>
<keyword evidence="1" id="KW-1133">Transmembrane helix</keyword>
<sequence>MDEFDLAALRLGREASEQYQQYDRVRAEAEFRTGIAMPLLALAVALGLMLPPFPGLLVVASGVLVAGMLMIQGLEYRQQADEFMATAIYFGYTSTPMFDALVGAATADLISGRVNAQVGDVAWLAAFLDARNMLTRYGEFLSKLRHPSNHSKYELDAIIEQMEPVLGERVRLFLGRRLENGDE</sequence>
<gene>
    <name evidence="2" type="ORF">J4E96_14490</name>
</gene>
<evidence type="ECO:0000313" key="2">
    <source>
        <dbReference type="EMBL" id="QTE28564.1"/>
    </source>
</evidence>
<protein>
    <submittedName>
        <fullName evidence="2">Uncharacterized protein</fullName>
    </submittedName>
</protein>
<dbReference type="KEGG" id="psic:J4E96_14490"/>
<accession>A0A8A4Z9N6</accession>
<proteinExistence type="predicted"/>
<reference evidence="2" key="1">
    <citation type="submission" date="2021-03" db="EMBL/GenBank/DDBJ databases">
        <title>Pengzhenrongella sicca gen. nov., sp. nov., a new member of suborder Micrococcineae isolated from High-Arctic tundra soil.</title>
        <authorList>
            <person name="Peng F."/>
        </authorList>
    </citation>
    <scope>NUCLEOTIDE SEQUENCE</scope>
    <source>
        <strain evidence="2">LRZ-2</strain>
    </source>
</reference>
<evidence type="ECO:0000313" key="3">
    <source>
        <dbReference type="Proteomes" id="UP000663937"/>
    </source>
</evidence>
<feature type="transmembrane region" description="Helical" evidence="1">
    <location>
        <begin position="31"/>
        <end position="50"/>
    </location>
</feature>
<dbReference type="RefSeq" id="WP_227422800.1">
    <property type="nucleotide sequence ID" value="NZ_CP071868.1"/>
</dbReference>
<dbReference type="Proteomes" id="UP000663937">
    <property type="component" value="Chromosome"/>
</dbReference>
<keyword evidence="3" id="KW-1185">Reference proteome</keyword>
<name>A0A8A4Z9N6_9MICO</name>
<keyword evidence="1" id="KW-0812">Transmembrane</keyword>
<organism evidence="2 3">
    <name type="scientific">Pengzhenrongella sicca</name>
    <dbReference type="NCBI Taxonomy" id="2819238"/>
    <lineage>
        <taxon>Bacteria</taxon>
        <taxon>Bacillati</taxon>
        <taxon>Actinomycetota</taxon>
        <taxon>Actinomycetes</taxon>
        <taxon>Micrococcales</taxon>
        <taxon>Pengzhenrongella</taxon>
    </lineage>
</organism>
<dbReference type="EMBL" id="CP071868">
    <property type="protein sequence ID" value="QTE28564.1"/>
    <property type="molecule type" value="Genomic_DNA"/>
</dbReference>